<name>A0A231GTD6_9NOCA</name>
<dbReference type="RefSeq" id="WP_039782306.1">
    <property type="nucleotide sequence ID" value="NZ_JAAXOR010000007.1"/>
</dbReference>
<evidence type="ECO:0000313" key="2">
    <source>
        <dbReference type="Proteomes" id="UP000215506"/>
    </source>
</evidence>
<comment type="caution">
    <text evidence="1">The sequence shown here is derived from an EMBL/GenBank/DDBJ whole genome shotgun (WGS) entry which is preliminary data.</text>
</comment>
<dbReference type="AlphaFoldDB" id="A0A231GTD6"/>
<protein>
    <submittedName>
        <fullName evidence="1">Uncharacterized protein</fullName>
    </submittedName>
</protein>
<gene>
    <name evidence="1" type="ORF">B7C42_08030</name>
</gene>
<accession>A0A231GTD6</accession>
<sequence length="63" mass="7032">MAKVTIEGVINSDVCARGKRYTVEMTDQLRGLLGSGIVKVVDWHHDDEPAAPARKRRRARDGE</sequence>
<proteinExistence type="predicted"/>
<dbReference type="Proteomes" id="UP000215506">
    <property type="component" value="Unassembled WGS sequence"/>
</dbReference>
<dbReference type="EMBL" id="NGAF01000053">
    <property type="protein sequence ID" value="OXR39884.1"/>
    <property type="molecule type" value="Genomic_DNA"/>
</dbReference>
<organism evidence="1 2">
    <name type="scientific">Nocardia cerradoensis</name>
    <dbReference type="NCBI Taxonomy" id="85688"/>
    <lineage>
        <taxon>Bacteria</taxon>
        <taxon>Bacillati</taxon>
        <taxon>Actinomycetota</taxon>
        <taxon>Actinomycetes</taxon>
        <taxon>Mycobacteriales</taxon>
        <taxon>Nocardiaceae</taxon>
        <taxon>Nocardia</taxon>
    </lineage>
</organism>
<evidence type="ECO:0000313" key="1">
    <source>
        <dbReference type="EMBL" id="OXR39884.1"/>
    </source>
</evidence>
<reference evidence="1 2" key="1">
    <citation type="submission" date="2017-07" db="EMBL/GenBank/DDBJ databases">
        <title>First draft Genome Sequence of Nocardia cerradoensis isolated from human infection.</title>
        <authorList>
            <person name="Carrasco G."/>
        </authorList>
    </citation>
    <scope>NUCLEOTIDE SEQUENCE [LARGE SCALE GENOMIC DNA]</scope>
    <source>
        <strain evidence="1 2">CNM20130759</strain>
    </source>
</reference>
<keyword evidence="2" id="KW-1185">Reference proteome</keyword>